<protein>
    <submittedName>
        <fullName evidence="2">Uncharacterized protein</fullName>
    </submittedName>
</protein>
<sequence length="103" mass="11662">MYLVIISSSSFYRSGGALGRPRAPEVKFARGEESGRIHIVLTILYFVFLLSIGCLSNVTFWRSPEIWKPSLEILYKMIVPPIYLGVINSAILLLENYESKMSC</sequence>
<reference evidence="2 3" key="1">
    <citation type="submission" date="2020-09" db="EMBL/GenBank/DDBJ databases">
        <title>De no assembly of potato wild relative species, Solanum commersonii.</title>
        <authorList>
            <person name="Cho K."/>
        </authorList>
    </citation>
    <scope>NUCLEOTIDE SEQUENCE [LARGE SCALE GENOMIC DNA]</scope>
    <source>
        <strain evidence="2">LZ3.2</strain>
        <tissue evidence="2">Leaf</tissue>
    </source>
</reference>
<feature type="transmembrane region" description="Helical" evidence="1">
    <location>
        <begin position="73"/>
        <end position="94"/>
    </location>
</feature>
<keyword evidence="1" id="KW-0472">Membrane</keyword>
<dbReference type="EMBL" id="JACXVP010000002">
    <property type="protein sequence ID" value="KAG5627022.1"/>
    <property type="molecule type" value="Genomic_DNA"/>
</dbReference>
<name>A0A9J6AR21_SOLCO</name>
<proteinExistence type="predicted"/>
<keyword evidence="1" id="KW-1133">Transmembrane helix</keyword>
<dbReference type="Proteomes" id="UP000824120">
    <property type="component" value="Chromosome 2"/>
</dbReference>
<dbReference type="AlphaFoldDB" id="A0A9J6AR21"/>
<keyword evidence="3" id="KW-1185">Reference proteome</keyword>
<organism evidence="2 3">
    <name type="scientific">Solanum commersonii</name>
    <name type="common">Commerson's wild potato</name>
    <name type="synonym">Commerson's nightshade</name>
    <dbReference type="NCBI Taxonomy" id="4109"/>
    <lineage>
        <taxon>Eukaryota</taxon>
        <taxon>Viridiplantae</taxon>
        <taxon>Streptophyta</taxon>
        <taxon>Embryophyta</taxon>
        <taxon>Tracheophyta</taxon>
        <taxon>Spermatophyta</taxon>
        <taxon>Magnoliopsida</taxon>
        <taxon>eudicotyledons</taxon>
        <taxon>Gunneridae</taxon>
        <taxon>Pentapetalae</taxon>
        <taxon>asterids</taxon>
        <taxon>lamiids</taxon>
        <taxon>Solanales</taxon>
        <taxon>Solanaceae</taxon>
        <taxon>Solanoideae</taxon>
        <taxon>Solaneae</taxon>
        <taxon>Solanum</taxon>
    </lineage>
</organism>
<feature type="transmembrane region" description="Helical" evidence="1">
    <location>
        <begin position="37"/>
        <end position="61"/>
    </location>
</feature>
<evidence type="ECO:0000313" key="2">
    <source>
        <dbReference type="EMBL" id="KAG5627022.1"/>
    </source>
</evidence>
<keyword evidence="1" id="KW-0812">Transmembrane</keyword>
<gene>
    <name evidence="2" type="ORF">H5410_012240</name>
</gene>
<evidence type="ECO:0000313" key="3">
    <source>
        <dbReference type="Proteomes" id="UP000824120"/>
    </source>
</evidence>
<accession>A0A9J6AR21</accession>
<evidence type="ECO:0000256" key="1">
    <source>
        <dbReference type="SAM" id="Phobius"/>
    </source>
</evidence>
<comment type="caution">
    <text evidence="2">The sequence shown here is derived from an EMBL/GenBank/DDBJ whole genome shotgun (WGS) entry which is preliminary data.</text>
</comment>